<reference evidence="1 2" key="1">
    <citation type="submission" date="2013-04" db="EMBL/GenBank/DDBJ databases">
        <title>The Genome Sequence of Treponema medium ATCC 700293.</title>
        <authorList>
            <consortium name="The Broad Institute Genomics Platform"/>
            <person name="Earl A."/>
            <person name="Ward D."/>
            <person name="Feldgarden M."/>
            <person name="Gevers D."/>
            <person name="Leonetti C."/>
            <person name="Blanton J.M."/>
            <person name="Dewhirst F.E."/>
            <person name="Izard J."/>
            <person name="Walker B."/>
            <person name="Young S."/>
            <person name="Zeng Q."/>
            <person name="Gargeya S."/>
            <person name="Fitzgerald M."/>
            <person name="Haas B."/>
            <person name="Abouelleil A."/>
            <person name="Allen A.W."/>
            <person name="Alvarado L."/>
            <person name="Arachchi H.M."/>
            <person name="Berlin A.M."/>
            <person name="Chapman S.B."/>
            <person name="Gainer-Dewar J."/>
            <person name="Goldberg J."/>
            <person name="Griggs A."/>
            <person name="Gujja S."/>
            <person name="Hansen M."/>
            <person name="Howarth C."/>
            <person name="Imamovic A."/>
            <person name="Ireland A."/>
            <person name="Larimer J."/>
            <person name="McCowan C."/>
            <person name="Murphy C."/>
            <person name="Pearson M."/>
            <person name="Poon T.W."/>
            <person name="Priest M."/>
            <person name="Roberts A."/>
            <person name="Saif S."/>
            <person name="Shea T."/>
            <person name="Sisk P."/>
            <person name="Sykes S."/>
            <person name="Wortman J."/>
            <person name="Nusbaum C."/>
            <person name="Birren B."/>
        </authorList>
    </citation>
    <scope>NUCLEOTIDE SEQUENCE [LARGE SCALE GENOMIC DNA]</scope>
    <source>
        <strain evidence="1 2">ATCC 700293</strain>
    </source>
</reference>
<dbReference type="AlphaFoldDB" id="A0AA87NMX7"/>
<accession>A0AA87NMX7</accession>
<dbReference type="Proteomes" id="UP000014634">
    <property type="component" value="Unassembled WGS sequence"/>
</dbReference>
<organism evidence="1 2">
    <name type="scientific">Treponema medium ATCC 700293</name>
    <dbReference type="NCBI Taxonomy" id="1125700"/>
    <lineage>
        <taxon>Bacteria</taxon>
        <taxon>Pseudomonadati</taxon>
        <taxon>Spirochaetota</taxon>
        <taxon>Spirochaetia</taxon>
        <taxon>Spirochaetales</taxon>
        <taxon>Treponemataceae</taxon>
        <taxon>Treponema</taxon>
    </lineage>
</organism>
<evidence type="ECO:0000313" key="1">
    <source>
        <dbReference type="EMBL" id="EPF29517.1"/>
    </source>
</evidence>
<evidence type="ECO:0000313" key="2">
    <source>
        <dbReference type="Proteomes" id="UP000014634"/>
    </source>
</evidence>
<comment type="caution">
    <text evidence="1">The sequence shown here is derived from an EMBL/GenBank/DDBJ whole genome shotgun (WGS) entry which is preliminary data.</text>
</comment>
<dbReference type="EMBL" id="ATFE01000003">
    <property type="protein sequence ID" value="EPF29517.1"/>
    <property type="molecule type" value="Genomic_DNA"/>
</dbReference>
<gene>
    <name evidence="1" type="ORF">HMPREF9195_00218</name>
</gene>
<name>A0AA87NMX7_TREMD</name>
<protein>
    <submittedName>
        <fullName evidence="1">Uncharacterized protein</fullName>
    </submittedName>
</protein>
<proteinExistence type="predicted"/>
<sequence>MRFPCIFSKALVFSPFCFYNNSIMQSRIGELSRYQFSRKCRKALDTYKISGTIQHSAFSIQHSAFSIQYNVASDSVLSQNQISSPLCSAPHPSTLKKHTSAKTNSIYWHSFSLFSIGARLRCRHFSTLSLFAHSILKGLVGRISRVPHNEEWGCQKTNQLLRHPYHP</sequence>